<protein>
    <submittedName>
        <fullName evidence="1">Uncharacterized protein</fullName>
    </submittedName>
</protein>
<dbReference type="EMBL" id="JBHSAB010000001">
    <property type="protein sequence ID" value="MFC3907974.1"/>
    <property type="molecule type" value="Genomic_DNA"/>
</dbReference>
<dbReference type="RefSeq" id="WP_382340798.1">
    <property type="nucleotide sequence ID" value="NZ_JBHSAB010000001.1"/>
</dbReference>
<keyword evidence="2" id="KW-1185">Reference proteome</keyword>
<reference evidence="2" key="1">
    <citation type="journal article" date="2019" name="Int. J. Syst. Evol. Microbiol.">
        <title>The Global Catalogue of Microorganisms (GCM) 10K type strain sequencing project: providing services to taxonomists for standard genome sequencing and annotation.</title>
        <authorList>
            <consortium name="The Broad Institute Genomics Platform"/>
            <consortium name="The Broad Institute Genome Sequencing Center for Infectious Disease"/>
            <person name="Wu L."/>
            <person name="Ma J."/>
        </authorList>
    </citation>
    <scope>NUCLEOTIDE SEQUENCE [LARGE SCALE GENOMIC DNA]</scope>
    <source>
        <strain evidence="2">CCUG 59858</strain>
    </source>
</reference>
<accession>A0ABV8CDC7</accession>
<comment type="caution">
    <text evidence="1">The sequence shown here is derived from an EMBL/GenBank/DDBJ whole genome shotgun (WGS) entry which is preliminary data.</text>
</comment>
<evidence type="ECO:0000313" key="2">
    <source>
        <dbReference type="Proteomes" id="UP001595758"/>
    </source>
</evidence>
<proteinExistence type="predicted"/>
<gene>
    <name evidence="1" type="ORF">ACFORL_02615</name>
</gene>
<organism evidence="1 2">
    <name type="scientific">Legionella dresdenensis</name>
    <dbReference type="NCBI Taxonomy" id="450200"/>
    <lineage>
        <taxon>Bacteria</taxon>
        <taxon>Pseudomonadati</taxon>
        <taxon>Pseudomonadota</taxon>
        <taxon>Gammaproteobacteria</taxon>
        <taxon>Legionellales</taxon>
        <taxon>Legionellaceae</taxon>
        <taxon>Legionella</taxon>
    </lineage>
</organism>
<sequence length="333" mass="37817">MLSCTPLTQSITIEKGSRFFIAACKKNNAPHSFICLGIENKGEILSSIGKYIDGDKLFSSCVSDDNPAGKTIKKFLFSLFAPCVFMRTQPAHLSNEAIHFRYPHDKDVIAVSYKAFSLTYFQYVDFLYYLKALNPRLRAFIPVRERGNSVLASWRSLSVLPERRSNNQTEPADSCKTLGLDNTCRHTSINLIQKARGTSNTGHGVSTSFLKSYTLQANIANGKFDRLFILPLPPETFKSLSVPRLKVIEKLYNCMEAILANPYARTLSHKKLLMLRRLYENITSNEEQTLDEFFGRISASFNQNKKLIQAHRGFHFPGAATDTEKMFREIMRK</sequence>
<evidence type="ECO:0000313" key="1">
    <source>
        <dbReference type="EMBL" id="MFC3907974.1"/>
    </source>
</evidence>
<name>A0ABV8CDC7_9GAMM</name>
<dbReference type="Proteomes" id="UP001595758">
    <property type="component" value="Unassembled WGS sequence"/>
</dbReference>